<gene>
    <name evidence="2" type="ORF">B296_00033256</name>
</gene>
<dbReference type="AlphaFoldDB" id="A0A427ABE6"/>
<evidence type="ECO:0000313" key="3">
    <source>
        <dbReference type="Proteomes" id="UP000287651"/>
    </source>
</evidence>
<evidence type="ECO:0000313" key="2">
    <source>
        <dbReference type="EMBL" id="RRT73526.1"/>
    </source>
</evidence>
<comment type="caution">
    <text evidence="2">The sequence shown here is derived from an EMBL/GenBank/DDBJ whole genome shotgun (WGS) entry which is preliminary data.</text>
</comment>
<evidence type="ECO:0000256" key="1">
    <source>
        <dbReference type="SAM" id="MobiDB-lite"/>
    </source>
</evidence>
<name>A0A427ABE6_ENSVE</name>
<accession>A0A427ABE6</accession>
<feature type="region of interest" description="Disordered" evidence="1">
    <location>
        <begin position="38"/>
        <end position="68"/>
    </location>
</feature>
<proteinExistence type="predicted"/>
<organism evidence="2 3">
    <name type="scientific">Ensete ventricosum</name>
    <name type="common">Abyssinian banana</name>
    <name type="synonym">Musa ensete</name>
    <dbReference type="NCBI Taxonomy" id="4639"/>
    <lineage>
        <taxon>Eukaryota</taxon>
        <taxon>Viridiplantae</taxon>
        <taxon>Streptophyta</taxon>
        <taxon>Embryophyta</taxon>
        <taxon>Tracheophyta</taxon>
        <taxon>Spermatophyta</taxon>
        <taxon>Magnoliopsida</taxon>
        <taxon>Liliopsida</taxon>
        <taxon>Zingiberales</taxon>
        <taxon>Musaceae</taxon>
        <taxon>Ensete</taxon>
    </lineage>
</organism>
<dbReference type="EMBL" id="AMZH03003066">
    <property type="protein sequence ID" value="RRT73526.1"/>
    <property type="molecule type" value="Genomic_DNA"/>
</dbReference>
<sequence length="88" mass="10530">METRWRSPAEKLAADAEGLEYDIRSGARLQNIRRQLNLGRRRLRRPHRPAEDDEDRNRRKMYAPPAAQEMSYLDHVQRRHEEKGCLYA</sequence>
<reference evidence="2 3" key="1">
    <citation type="journal article" date="2014" name="Agronomy (Basel)">
        <title>A Draft Genome Sequence for Ensete ventricosum, the Drought-Tolerant Tree Against Hunger.</title>
        <authorList>
            <person name="Harrison J."/>
            <person name="Moore K.A."/>
            <person name="Paszkiewicz K."/>
            <person name="Jones T."/>
            <person name="Grant M."/>
            <person name="Ambacheew D."/>
            <person name="Muzemil S."/>
            <person name="Studholme D.J."/>
        </authorList>
    </citation>
    <scope>NUCLEOTIDE SEQUENCE [LARGE SCALE GENOMIC DNA]</scope>
</reference>
<dbReference type="Proteomes" id="UP000287651">
    <property type="component" value="Unassembled WGS sequence"/>
</dbReference>
<protein>
    <submittedName>
        <fullName evidence="2">Uncharacterized protein</fullName>
    </submittedName>
</protein>